<keyword evidence="2" id="KW-0255">Endonuclease</keyword>
<evidence type="ECO:0000313" key="8">
    <source>
        <dbReference type="Proteomes" id="UP000266178"/>
    </source>
</evidence>
<accession>A0A399F437</accession>
<organism evidence="7 8">
    <name type="scientific">Meiothermus granaticius NBRC 107808</name>
    <dbReference type="NCBI Taxonomy" id="1227551"/>
    <lineage>
        <taxon>Bacteria</taxon>
        <taxon>Thermotogati</taxon>
        <taxon>Deinococcota</taxon>
        <taxon>Deinococci</taxon>
        <taxon>Thermales</taxon>
        <taxon>Thermaceae</taxon>
        <taxon>Meiothermus</taxon>
    </lineage>
</organism>
<proteinExistence type="predicted"/>
<evidence type="ECO:0000256" key="1">
    <source>
        <dbReference type="ARBA" id="ARBA00022722"/>
    </source>
</evidence>
<gene>
    <name evidence="7" type="ORF">Mgrana_02642</name>
</gene>
<dbReference type="Pfam" id="PF10040">
    <property type="entry name" value="CRISPR_Cas6"/>
    <property type="match status" value="1"/>
</dbReference>
<dbReference type="EMBL" id="QWLB01000042">
    <property type="protein sequence ID" value="RIH91464.1"/>
    <property type="molecule type" value="Genomic_DNA"/>
</dbReference>
<evidence type="ECO:0000256" key="3">
    <source>
        <dbReference type="ARBA" id="ARBA00022801"/>
    </source>
</evidence>
<comment type="caution">
    <text evidence="7">The sequence shown here is derived from an EMBL/GenBank/DDBJ whole genome shotgun (WGS) entry which is preliminary data.</text>
</comment>
<feature type="compositionally biased region" description="Basic and acidic residues" evidence="5">
    <location>
        <begin position="238"/>
        <end position="249"/>
    </location>
</feature>
<dbReference type="GO" id="GO:0051607">
    <property type="term" value="P:defense response to virus"/>
    <property type="evidence" value="ECO:0007669"/>
    <property type="project" value="UniProtKB-KW"/>
</dbReference>
<keyword evidence="4" id="KW-0051">Antiviral defense</keyword>
<dbReference type="RefSeq" id="WP_119358092.1">
    <property type="nucleotide sequence ID" value="NZ_BJXM01000015.1"/>
</dbReference>
<protein>
    <submittedName>
        <fullName evidence="7">CRISPR-associated endoribonuclease Cas6</fullName>
    </submittedName>
</protein>
<feature type="domain" description="CRISPR-associated protein Cas6 C-terminal" evidence="6">
    <location>
        <begin position="120"/>
        <end position="235"/>
    </location>
</feature>
<evidence type="ECO:0000256" key="2">
    <source>
        <dbReference type="ARBA" id="ARBA00022759"/>
    </source>
</evidence>
<keyword evidence="8" id="KW-1185">Reference proteome</keyword>
<dbReference type="GO" id="GO:0004519">
    <property type="term" value="F:endonuclease activity"/>
    <property type="evidence" value="ECO:0007669"/>
    <property type="project" value="UniProtKB-KW"/>
</dbReference>
<dbReference type="CDD" id="cd21141">
    <property type="entry name" value="Cas6_III-like"/>
    <property type="match status" value="1"/>
</dbReference>
<evidence type="ECO:0000256" key="5">
    <source>
        <dbReference type="SAM" id="MobiDB-lite"/>
    </source>
</evidence>
<dbReference type="OrthoDB" id="425607at2"/>
<sequence length="268" mass="29464">MMLAAIVLTLEGPARPDPDGWRGLVYGLLKQIDPDLHSAQPNPFSLSLGGHEGAWWVRVGILQESLYARLSPHLFGLMGQTVRLKEPFRVKAVLQEEHPWAGVSSYPRLFQGQASASLGLQFASPTFFRRKGQSYPLPEPKLVFDSLALRWNAFAPARVPEELQESWERMTTTRFQGHTQATKPNPDERGVGFVGRVVYYLPAASPVETQWMQALGRFAFYAGVGAKTSLGFGRVRGFDPKQEVQRGETEGENPASLAKPESAGSGGG</sequence>
<evidence type="ECO:0000256" key="4">
    <source>
        <dbReference type="ARBA" id="ARBA00023118"/>
    </source>
</evidence>
<dbReference type="InterPro" id="IPR010156">
    <property type="entry name" value="CRISPR-assoc_prot_Cas6"/>
</dbReference>
<keyword evidence="3" id="KW-0378">Hydrolase</keyword>
<dbReference type="Proteomes" id="UP000266178">
    <property type="component" value="Unassembled WGS sequence"/>
</dbReference>
<reference evidence="7 8" key="1">
    <citation type="submission" date="2018-08" db="EMBL/GenBank/DDBJ databases">
        <title>Meiothermus granaticius genome AF-68 sequencing project.</title>
        <authorList>
            <person name="Da Costa M.S."/>
            <person name="Albuquerque L."/>
            <person name="Raposo P."/>
            <person name="Froufe H.J.C."/>
            <person name="Barroso C.S."/>
            <person name="Egas C."/>
        </authorList>
    </citation>
    <scope>NUCLEOTIDE SEQUENCE [LARGE SCALE GENOMIC DNA]</scope>
    <source>
        <strain evidence="7 8">AF-68</strain>
    </source>
</reference>
<feature type="region of interest" description="Disordered" evidence="5">
    <location>
        <begin position="238"/>
        <end position="268"/>
    </location>
</feature>
<dbReference type="InterPro" id="IPR019267">
    <property type="entry name" value="CRISPR-assoc_Cas6_C"/>
</dbReference>
<evidence type="ECO:0000259" key="6">
    <source>
        <dbReference type="Pfam" id="PF10040"/>
    </source>
</evidence>
<dbReference type="AlphaFoldDB" id="A0A399F437"/>
<dbReference type="GO" id="GO:0016788">
    <property type="term" value="F:hydrolase activity, acting on ester bonds"/>
    <property type="evidence" value="ECO:0007669"/>
    <property type="project" value="InterPro"/>
</dbReference>
<dbReference type="NCBIfam" id="TIGR01877">
    <property type="entry name" value="cas_cas6"/>
    <property type="match status" value="1"/>
</dbReference>
<dbReference type="InterPro" id="IPR045747">
    <property type="entry name" value="CRISPR-assoc_prot_Cas6_N_sf"/>
</dbReference>
<dbReference type="Gene3D" id="3.30.70.1890">
    <property type="match status" value="1"/>
</dbReference>
<keyword evidence="1" id="KW-0540">Nuclease</keyword>
<dbReference type="Gene3D" id="3.30.70.1900">
    <property type="match status" value="1"/>
</dbReference>
<name>A0A399F437_9DEIN</name>
<evidence type="ECO:0000313" key="7">
    <source>
        <dbReference type="EMBL" id="RIH91464.1"/>
    </source>
</evidence>